<dbReference type="Proteomes" id="UP000001449">
    <property type="component" value="Chromosome 2"/>
</dbReference>
<dbReference type="RefSeq" id="XP_002287640.1">
    <property type="nucleotide sequence ID" value="XM_002287604.1"/>
</dbReference>
<evidence type="ECO:0000259" key="2">
    <source>
        <dbReference type="Pfam" id="PF07059"/>
    </source>
</evidence>
<name>B8BTF1_THAPS</name>
<dbReference type="AlphaFoldDB" id="B8BTF1"/>
<feature type="compositionally biased region" description="Polar residues" evidence="1">
    <location>
        <begin position="131"/>
        <end position="144"/>
    </location>
</feature>
<accession>B8BTF1</accession>
<organism evidence="3 4">
    <name type="scientific">Thalassiosira pseudonana</name>
    <name type="common">Marine diatom</name>
    <name type="synonym">Cyclotella nana</name>
    <dbReference type="NCBI Taxonomy" id="35128"/>
    <lineage>
        <taxon>Eukaryota</taxon>
        <taxon>Sar</taxon>
        <taxon>Stramenopiles</taxon>
        <taxon>Ochrophyta</taxon>
        <taxon>Bacillariophyta</taxon>
        <taxon>Coscinodiscophyceae</taxon>
        <taxon>Thalassiosirophycidae</taxon>
        <taxon>Thalassiosirales</taxon>
        <taxon>Thalassiosiraceae</taxon>
        <taxon>Thalassiosira</taxon>
    </lineage>
</organism>
<dbReference type="InterPro" id="IPR009769">
    <property type="entry name" value="EDR2_C"/>
</dbReference>
<evidence type="ECO:0000313" key="3">
    <source>
        <dbReference type="EMBL" id="EED95083.1"/>
    </source>
</evidence>
<dbReference type="InterPro" id="IPR045096">
    <property type="entry name" value="EDR2-like"/>
</dbReference>
<dbReference type="GeneID" id="7442200"/>
<reference evidence="3 4" key="1">
    <citation type="journal article" date="2004" name="Science">
        <title>The genome of the diatom Thalassiosira pseudonana: ecology, evolution, and metabolism.</title>
        <authorList>
            <person name="Armbrust E.V."/>
            <person name="Berges J.A."/>
            <person name="Bowler C."/>
            <person name="Green B.R."/>
            <person name="Martinez D."/>
            <person name="Putnam N.H."/>
            <person name="Zhou S."/>
            <person name="Allen A.E."/>
            <person name="Apt K.E."/>
            <person name="Bechner M."/>
            <person name="Brzezinski M.A."/>
            <person name="Chaal B.K."/>
            <person name="Chiovitti A."/>
            <person name="Davis A.K."/>
            <person name="Demarest M.S."/>
            <person name="Detter J.C."/>
            <person name="Glavina T."/>
            <person name="Goodstein D."/>
            <person name="Hadi M.Z."/>
            <person name="Hellsten U."/>
            <person name="Hildebrand M."/>
            <person name="Jenkins B.D."/>
            <person name="Jurka J."/>
            <person name="Kapitonov V.V."/>
            <person name="Kroger N."/>
            <person name="Lau W.W."/>
            <person name="Lane T.W."/>
            <person name="Larimer F.W."/>
            <person name="Lippmeier J.C."/>
            <person name="Lucas S."/>
            <person name="Medina M."/>
            <person name="Montsant A."/>
            <person name="Obornik M."/>
            <person name="Parker M.S."/>
            <person name="Palenik B."/>
            <person name="Pazour G.J."/>
            <person name="Richardson P.M."/>
            <person name="Rynearson T.A."/>
            <person name="Saito M.A."/>
            <person name="Schwartz D.C."/>
            <person name="Thamatrakoln K."/>
            <person name="Valentin K."/>
            <person name="Vardi A."/>
            <person name="Wilkerson F.P."/>
            <person name="Rokhsar D.S."/>
        </authorList>
    </citation>
    <scope>NUCLEOTIDE SEQUENCE [LARGE SCALE GENOMIC DNA]</scope>
    <source>
        <strain evidence="3 4">CCMP1335</strain>
    </source>
</reference>
<gene>
    <name evidence="3" type="ORF">THAPSDRAFT_2116</name>
</gene>
<dbReference type="InParanoid" id="B8BTF1"/>
<dbReference type="eggNOG" id="ENOG502SNTX">
    <property type="taxonomic scope" value="Eukaryota"/>
</dbReference>
<feature type="domain" description="Protein ENHANCED DISEASE RESISTANCE 2 C-terminal" evidence="2">
    <location>
        <begin position="160"/>
        <end position="395"/>
    </location>
</feature>
<sequence length="405" mass="44677">MKNTSSPTGDSLRRSSTTRRSLINHGGNILPPQRARSEERNVPEPDELLVGDDDGGGGGVVAVIEEEKQHQWQADVCETVGLKGGDASSSSPLRFVRCDSDYLDSAGDDTTTTITEVAQRNNGRDIHNHHNQTSSSPTHATTLPTLPRYPVLSTKNKNCWSTPPSTTFKIRSIHYHDTKKKITSGPYIFESRGADLIVTNELSSQTTDLASNTSVFAGHVRSVPTFIVNFVFPWGVLVNYYEIPELYTSFMQMKYELGKEIVQESLECFAPHERSVIRFLTGDDVHRNETFKLIPVCIEGPWVVKKMVSGQPALIGKRLPVSYAYHAGDHSRGLAPCFEADLDISASDSVGKKVVNLCRRYMNAVTVDIGLVIEGNCEEELPEQMLGCVRLHKLDALLAPTLPPP</sequence>
<proteinExistence type="predicted"/>
<feature type="region of interest" description="Disordered" evidence="1">
    <location>
        <begin position="1"/>
        <end position="56"/>
    </location>
</feature>
<evidence type="ECO:0000313" key="4">
    <source>
        <dbReference type="Proteomes" id="UP000001449"/>
    </source>
</evidence>
<reference evidence="3 4" key="2">
    <citation type="journal article" date="2008" name="Nature">
        <title>The Phaeodactylum genome reveals the evolutionary history of diatom genomes.</title>
        <authorList>
            <person name="Bowler C."/>
            <person name="Allen A.E."/>
            <person name="Badger J.H."/>
            <person name="Grimwood J."/>
            <person name="Jabbari K."/>
            <person name="Kuo A."/>
            <person name="Maheswari U."/>
            <person name="Martens C."/>
            <person name="Maumus F."/>
            <person name="Otillar R.P."/>
            <person name="Rayko E."/>
            <person name="Salamov A."/>
            <person name="Vandepoele K."/>
            <person name="Beszteri B."/>
            <person name="Gruber A."/>
            <person name="Heijde M."/>
            <person name="Katinka M."/>
            <person name="Mock T."/>
            <person name="Valentin K."/>
            <person name="Verret F."/>
            <person name="Berges J.A."/>
            <person name="Brownlee C."/>
            <person name="Cadoret J.P."/>
            <person name="Chiovitti A."/>
            <person name="Choi C.J."/>
            <person name="Coesel S."/>
            <person name="De Martino A."/>
            <person name="Detter J.C."/>
            <person name="Durkin C."/>
            <person name="Falciatore A."/>
            <person name="Fournet J."/>
            <person name="Haruta M."/>
            <person name="Huysman M.J."/>
            <person name="Jenkins B.D."/>
            <person name="Jiroutova K."/>
            <person name="Jorgensen R.E."/>
            <person name="Joubert Y."/>
            <person name="Kaplan A."/>
            <person name="Kroger N."/>
            <person name="Kroth P.G."/>
            <person name="La Roche J."/>
            <person name="Lindquist E."/>
            <person name="Lommer M."/>
            <person name="Martin-Jezequel V."/>
            <person name="Lopez P.J."/>
            <person name="Lucas S."/>
            <person name="Mangogna M."/>
            <person name="McGinnis K."/>
            <person name="Medlin L.K."/>
            <person name="Montsant A."/>
            <person name="Oudot-Le Secq M.P."/>
            <person name="Napoli C."/>
            <person name="Obornik M."/>
            <person name="Parker M.S."/>
            <person name="Petit J.L."/>
            <person name="Porcel B.M."/>
            <person name="Poulsen N."/>
            <person name="Robison M."/>
            <person name="Rychlewski L."/>
            <person name="Rynearson T.A."/>
            <person name="Schmutz J."/>
            <person name="Shapiro H."/>
            <person name="Siaut M."/>
            <person name="Stanley M."/>
            <person name="Sussman M.R."/>
            <person name="Taylor A.R."/>
            <person name="Vardi A."/>
            <person name="von Dassow P."/>
            <person name="Vyverman W."/>
            <person name="Willis A."/>
            <person name="Wyrwicz L.S."/>
            <person name="Rokhsar D.S."/>
            <person name="Weissenbach J."/>
            <person name="Armbrust E.V."/>
            <person name="Green B.R."/>
            <person name="Van de Peer Y."/>
            <person name="Grigoriev I.V."/>
        </authorList>
    </citation>
    <scope>NUCLEOTIDE SEQUENCE [LARGE SCALE GENOMIC DNA]</scope>
    <source>
        <strain evidence="3 4">CCMP1335</strain>
    </source>
</reference>
<feature type="region of interest" description="Disordered" evidence="1">
    <location>
        <begin position="122"/>
        <end position="144"/>
    </location>
</feature>
<dbReference type="EMBL" id="CM000639">
    <property type="protein sequence ID" value="EED95083.1"/>
    <property type="molecule type" value="Genomic_DNA"/>
</dbReference>
<protein>
    <recommendedName>
        <fullName evidence="2">Protein ENHANCED DISEASE RESISTANCE 2 C-terminal domain-containing protein</fullName>
    </recommendedName>
</protein>
<keyword evidence="4" id="KW-1185">Reference proteome</keyword>
<dbReference type="PANTHER" id="PTHR12136">
    <property type="entry name" value="ENHANCED DISEASE RESISTANCE-RELATED"/>
    <property type="match status" value="1"/>
</dbReference>
<dbReference type="PaxDb" id="35128-Thaps2116"/>
<evidence type="ECO:0000256" key="1">
    <source>
        <dbReference type="SAM" id="MobiDB-lite"/>
    </source>
</evidence>
<feature type="compositionally biased region" description="Acidic residues" evidence="1">
    <location>
        <begin position="44"/>
        <end position="55"/>
    </location>
</feature>
<dbReference type="PANTHER" id="PTHR12136:SF41">
    <property type="entry name" value="PLECKSTRIN HOMOLOGY (PH) AND LIPID-BINDING START DOMAINS-CONTAINING PROTEIN"/>
    <property type="match status" value="1"/>
</dbReference>
<dbReference type="KEGG" id="tps:THAPSDRAFT_2116"/>
<dbReference type="HOGENOM" id="CLU_680630_0_0_1"/>
<dbReference type="Pfam" id="PF07059">
    <property type="entry name" value="EDR2_C"/>
    <property type="match status" value="1"/>
</dbReference>